<accession>A0A7J8DQE2</accession>
<evidence type="ECO:0000313" key="3">
    <source>
        <dbReference type="Proteomes" id="UP000550707"/>
    </source>
</evidence>
<protein>
    <submittedName>
        <fullName evidence="2">Uncharacterized protein</fullName>
    </submittedName>
</protein>
<dbReference type="InParanoid" id="A0A7J8DQE2"/>
<sequence>MDNGLSLSLATSPEPMSGLLVVRGHWEKAANGTGSRAESTENSQRPPPACARSSRARRLDEGFGGEKTGHDLGAPTATSRALGLPRPGRSAWVSEASAPARAAHLSPVTRPESPRPSSGLGGAFGCAF</sequence>
<feature type="compositionally biased region" description="Polar residues" evidence="1">
    <location>
        <begin position="32"/>
        <end position="42"/>
    </location>
</feature>
<reference evidence="2 3" key="1">
    <citation type="journal article" date="2020" name="Nature">
        <title>Six reference-quality genomes reveal evolution of bat adaptations.</title>
        <authorList>
            <person name="Jebb D."/>
            <person name="Huang Z."/>
            <person name="Pippel M."/>
            <person name="Hughes G.M."/>
            <person name="Lavrichenko K."/>
            <person name="Devanna P."/>
            <person name="Winkler S."/>
            <person name="Jermiin L.S."/>
            <person name="Skirmuntt E.C."/>
            <person name="Katzourakis A."/>
            <person name="Burkitt-Gray L."/>
            <person name="Ray D.A."/>
            <person name="Sullivan K.A.M."/>
            <person name="Roscito J.G."/>
            <person name="Kirilenko B.M."/>
            <person name="Davalos L.M."/>
            <person name="Corthals A.P."/>
            <person name="Power M.L."/>
            <person name="Jones G."/>
            <person name="Ransome R.D."/>
            <person name="Dechmann D.K.N."/>
            <person name="Locatelli A.G."/>
            <person name="Puechmaille S.J."/>
            <person name="Fedrigo O."/>
            <person name="Jarvis E.D."/>
            <person name="Hiller M."/>
            <person name="Vernes S.C."/>
            <person name="Myers E.W."/>
            <person name="Teeling E.C."/>
        </authorList>
    </citation>
    <scope>NUCLEOTIDE SEQUENCE [LARGE SCALE GENOMIC DNA]</scope>
    <source>
        <strain evidence="2">MMolMol1</strain>
        <tissue evidence="2">Muscle</tissue>
    </source>
</reference>
<feature type="region of interest" description="Disordered" evidence="1">
    <location>
        <begin position="30"/>
        <end position="128"/>
    </location>
</feature>
<proteinExistence type="predicted"/>
<keyword evidence="3" id="KW-1185">Reference proteome</keyword>
<name>A0A7J8DQE2_MOLMO</name>
<dbReference type="EMBL" id="JACASF010000017">
    <property type="protein sequence ID" value="KAF6425219.1"/>
    <property type="molecule type" value="Genomic_DNA"/>
</dbReference>
<comment type="caution">
    <text evidence="2">The sequence shown here is derived from an EMBL/GenBank/DDBJ whole genome shotgun (WGS) entry which is preliminary data.</text>
</comment>
<organism evidence="2 3">
    <name type="scientific">Molossus molossus</name>
    <name type="common">Pallas' mastiff bat</name>
    <name type="synonym">Vespertilio molossus</name>
    <dbReference type="NCBI Taxonomy" id="27622"/>
    <lineage>
        <taxon>Eukaryota</taxon>
        <taxon>Metazoa</taxon>
        <taxon>Chordata</taxon>
        <taxon>Craniata</taxon>
        <taxon>Vertebrata</taxon>
        <taxon>Euteleostomi</taxon>
        <taxon>Mammalia</taxon>
        <taxon>Eutheria</taxon>
        <taxon>Laurasiatheria</taxon>
        <taxon>Chiroptera</taxon>
        <taxon>Yangochiroptera</taxon>
        <taxon>Molossidae</taxon>
        <taxon>Molossus</taxon>
    </lineage>
</organism>
<gene>
    <name evidence="2" type="ORF">HJG59_009262</name>
</gene>
<dbReference type="Proteomes" id="UP000550707">
    <property type="component" value="Unassembled WGS sequence"/>
</dbReference>
<evidence type="ECO:0000256" key="1">
    <source>
        <dbReference type="SAM" id="MobiDB-lite"/>
    </source>
</evidence>
<dbReference type="AlphaFoldDB" id="A0A7J8DQE2"/>
<feature type="compositionally biased region" description="Gly residues" evidence="1">
    <location>
        <begin position="119"/>
        <end position="128"/>
    </location>
</feature>
<evidence type="ECO:0000313" key="2">
    <source>
        <dbReference type="EMBL" id="KAF6425219.1"/>
    </source>
</evidence>